<comment type="caution">
    <text evidence="1">The sequence shown here is derived from an EMBL/GenBank/DDBJ whole genome shotgun (WGS) entry which is preliminary data.</text>
</comment>
<name>A0A8X7TX54_BRACI</name>
<organism evidence="1 2">
    <name type="scientific">Brassica carinata</name>
    <name type="common">Ethiopian mustard</name>
    <name type="synonym">Abyssinian cabbage</name>
    <dbReference type="NCBI Taxonomy" id="52824"/>
    <lineage>
        <taxon>Eukaryota</taxon>
        <taxon>Viridiplantae</taxon>
        <taxon>Streptophyta</taxon>
        <taxon>Embryophyta</taxon>
        <taxon>Tracheophyta</taxon>
        <taxon>Spermatophyta</taxon>
        <taxon>Magnoliopsida</taxon>
        <taxon>eudicotyledons</taxon>
        <taxon>Gunneridae</taxon>
        <taxon>Pentapetalae</taxon>
        <taxon>rosids</taxon>
        <taxon>malvids</taxon>
        <taxon>Brassicales</taxon>
        <taxon>Brassicaceae</taxon>
        <taxon>Brassiceae</taxon>
        <taxon>Brassica</taxon>
    </lineage>
</organism>
<evidence type="ECO:0000313" key="1">
    <source>
        <dbReference type="EMBL" id="KAG2257627.1"/>
    </source>
</evidence>
<gene>
    <name evidence="1" type="ORF">Bca52824_076921</name>
</gene>
<dbReference type="EMBL" id="JAAMPC010000015">
    <property type="protein sequence ID" value="KAG2257627.1"/>
    <property type="molecule type" value="Genomic_DNA"/>
</dbReference>
<dbReference type="AlphaFoldDB" id="A0A8X7TX54"/>
<reference evidence="1 2" key="1">
    <citation type="submission" date="2020-02" db="EMBL/GenBank/DDBJ databases">
        <authorList>
            <person name="Ma Q."/>
            <person name="Huang Y."/>
            <person name="Song X."/>
            <person name="Pei D."/>
        </authorList>
    </citation>
    <scope>NUCLEOTIDE SEQUENCE [LARGE SCALE GENOMIC DNA]</scope>
    <source>
        <strain evidence="1">Sxm20200214</strain>
        <tissue evidence="1">Leaf</tissue>
    </source>
</reference>
<accession>A0A8X7TX54</accession>
<dbReference type="Proteomes" id="UP000886595">
    <property type="component" value="Unassembled WGS sequence"/>
</dbReference>
<protein>
    <recommendedName>
        <fullName evidence="3">RNase H type-1 domain-containing protein</fullName>
    </recommendedName>
</protein>
<proteinExistence type="predicted"/>
<evidence type="ECO:0008006" key="3">
    <source>
        <dbReference type="Google" id="ProtNLM"/>
    </source>
</evidence>
<sequence length="51" mass="5712">MFDNFSISHIPRGSNCRADCLAKAAHARSDFFDYVCVETPAWLAHVVSLLE</sequence>
<evidence type="ECO:0000313" key="2">
    <source>
        <dbReference type="Proteomes" id="UP000886595"/>
    </source>
</evidence>
<keyword evidence="2" id="KW-1185">Reference proteome</keyword>